<name>A0ABT7DZI0_9NEIS</name>
<sequence>MQDPSFLGRGWTFPPTFIRPGLSPHMVEGEALVEQSIRSILDAALGERVMQPDFGSLLADFMFSDLTTEAQEQLRQSVTDALVWQEPRIDLELVDVDSDGEVLSIRIDYLIRNTNTRSNLVYPFYLREALA</sequence>
<dbReference type="SUPFAM" id="SSF160719">
    <property type="entry name" value="gpW/gp25-like"/>
    <property type="match status" value="1"/>
</dbReference>
<dbReference type="Pfam" id="PF04965">
    <property type="entry name" value="GPW_gp25"/>
    <property type="match status" value="1"/>
</dbReference>
<dbReference type="RefSeq" id="WP_284101768.1">
    <property type="nucleotide sequence ID" value="NZ_JARRAF010000019.1"/>
</dbReference>
<dbReference type="Gene3D" id="3.10.450.40">
    <property type="match status" value="1"/>
</dbReference>
<protein>
    <submittedName>
        <fullName evidence="2">GPW/gp25 family protein</fullName>
    </submittedName>
</protein>
<feature type="domain" description="IraD/Gp25-like" evidence="1">
    <location>
        <begin position="28"/>
        <end position="115"/>
    </location>
</feature>
<gene>
    <name evidence="2" type="ORF">PZA18_15495</name>
</gene>
<proteinExistence type="predicted"/>
<accession>A0ABT7DZI0</accession>
<reference evidence="2" key="1">
    <citation type="submission" date="2023-03" db="EMBL/GenBank/DDBJ databases">
        <title>Chitinimonas shenzhenensis gen. nov., sp. nov., a novel member of family Burkholderiaceae isolated from activated sludge collected in Shen Zhen, China.</title>
        <authorList>
            <person name="Wang X."/>
        </authorList>
    </citation>
    <scope>NUCLEOTIDE SEQUENCE</scope>
    <source>
        <strain evidence="2">DQS-5</strain>
    </source>
</reference>
<evidence type="ECO:0000313" key="2">
    <source>
        <dbReference type="EMBL" id="MDK2125458.1"/>
    </source>
</evidence>
<dbReference type="EMBL" id="JARRAF010000019">
    <property type="protein sequence ID" value="MDK2125458.1"/>
    <property type="molecule type" value="Genomic_DNA"/>
</dbReference>
<evidence type="ECO:0000313" key="3">
    <source>
        <dbReference type="Proteomes" id="UP001172778"/>
    </source>
</evidence>
<organism evidence="2 3">
    <name type="scientific">Parachitinimonas caeni</name>
    <dbReference type="NCBI Taxonomy" id="3031301"/>
    <lineage>
        <taxon>Bacteria</taxon>
        <taxon>Pseudomonadati</taxon>
        <taxon>Pseudomonadota</taxon>
        <taxon>Betaproteobacteria</taxon>
        <taxon>Neisseriales</taxon>
        <taxon>Chitinibacteraceae</taxon>
        <taxon>Parachitinimonas</taxon>
    </lineage>
</organism>
<comment type="caution">
    <text evidence="2">The sequence shown here is derived from an EMBL/GenBank/DDBJ whole genome shotgun (WGS) entry which is preliminary data.</text>
</comment>
<dbReference type="Proteomes" id="UP001172778">
    <property type="component" value="Unassembled WGS sequence"/>
</dbReference>
<dbReference type="InterPro" id="IPR007048">
    <property type="entry name" value="IraD/Gp25-like"/>
</dbReference>
<keyword evidence="3" id="KW-1185">Reference proteome</keyword>
<evidence type="ECO:0000259" key="1">
    <source>
        <dbReference type="Pfam" id="PF04965"/>
    </source>
</evidence>